<keyword evidence="4" id="KW-1133">Transmembrane helix</keyword>
<protein>
    <submittedName>
        <fullName evidence="6">Nexus protein</fullName>
    </submittedName>
</protein>
<dbReference type="CDD" id="cd09212">
    <property type="entry name" value="PUB"/>
    <property type="match status" value="1"/>
</dbReference>
<feature type="region of interest" description="Disordered" evidence="3">
    <location>
        <begin position="77"/>
        <end position="113"/>
    </location>
</feature>
<keyword evidence="4" id="KW-0812">Transmembrane</keyword>
<feature type="domain" description="PUB" evidence="5">
    <location>
        <begin position="385"/>
        <end position="453"/>
    </location>
</feature>
<dbReference type="Proteomes" id="UP000037460">
    <property type="component" value="Unassembled WGS sequence"/>
</dbReference>
<dbReference type="SUPFAM" id="SSF143503">
    <property type="entry name" value="PUG domain-like"/>
    <property type="match status" value="1"/>
</dbReference>
<dbReference type="InterPro" id="IPR018997">
    <property type="entry name" value="PUB_domain"/>
</dbReference>
<dbReference type="AlphaFoldDB" id="A0A0M0K3Z2"/>
<keyword evidence="1" id="KW-0677">Repeat</keyword>
<keyword evidence="7" id="KW-1185">Reference proteome</keyword>
<dbReference type="FunFam" id="2.20.110.10:FF:000002">
    <property type="entry name" value="Phosphatidylinositol 4-phosphate 5-kinase 8"/>
    <property type="match status" value="1"/>
</dbReference>
<evidence type="ECO:0000259" key="5">
    <source>
        <dbReference type="Pfam" id="PF09409"/>
    </source>
</evidence>
<evidence type="ECO:0000313" key="6">
    <source>
        <dbReference type="EMBL" id="KOO33586.1"/>
    </source>
</evidence>
<keyword evidence="4" id="KW-0472">Membrane</keyword>
<reference evidence="7" key="1">
    <citation type="journal article" date="2015" name="PLoS Genet.">
        <title>Genome Sequence and Transcriptome Analyses of Chrysochromulina tobin: Metabolic Tools for Enhanced Algal Fitness in the Prominent Order Prymnesiales (Haptophyceae).</title>
        <authorList>
            <person name="Hovde B.T."/>
            <person name="Deodato C.R."/>
            <person name="Hunsperger H.M."/>
            <person name="Ryken S.A."/>
            <person name="Yost W."/>
            <person name="Jha R.K."/>
            <person name="Patterson J."/>
            <person name="Monnat R.J. Jr."/>
            <person name="Barlow S.B."/>
            <person name="Starkenburg S.R."/>
            <person name="Cattolico R.A."/>
        </authorList>
    </citation>
    <scope>NUCLEOTIDE SEQUENCE</scope>
    <source>
        <strain evidence="7">CCMP291</strain>
    </source>
</reference>
<comment type="caution">
    <text evidence="6">The sequence shown here is derived from an EMBL/GenBank/DDBJ whole genome shotgun (WGS) entry which is preliminary data.</text>
</comment>
<evidence type="ECO:0000256" key="3">
    <source>
        <dbReference type="SAM" id="MobiDB-lite"/>
    </source>
</evidence>
<dbReference type="PANTHER" id="PTHR43215">
    <property type="entry name" value="RADIAL SPOKE HEAD 1 HOMOLOG"/>
    <property type="match status" value="1"/>
</dbReference>
<feature type="transmembrane region" description="Helical" evidence="4">
    <location>
        <begin position="26"/>
        <end position="44"/>
    </location>
</feature>
<dbReference type="Gene3D" id="2.20.110.10">
    <property type="entry name" value="Histone H3 K4-specific methyltransferase SET7/9 N-terminal domain"/>
    <property type="match status" value="4"/>
</dbReference>
<dbReference type="SMART" id="SM00580">
    <property type="entry name" value="PUG"/>
    <property type="match status" value="1"/>
</dbReference>
<dbReference type="Pfam" id="PF02493">
    <property type="entry name" value="MORN"/>
    <property type="match status" value="7"/>
</dbReference>
<dbReference type="InterPro" id="IPR036339">
    <property type="entry name" value="PUB-like_dom_sf"/>
</dbReference>
<gene>
    <name evidence="6" type="ORF">Ctob_010222</name>
</gene>
<dbReference type="EMBL" id="JWZX01001479">
    <property type="protein sequence ID" value="KOO33586.1"/>
    <property type="molecule type" value="Genomic_DNA"/>
</dbReference>
<name>A0A0M0K3Z2_9EUKA</name>
<dbReference type="OrthoDB" id="423343at2759"/>
<evidence type="ECO:0000256" key="1">
    <source>
        <dbReference type="ARBA" id="ARBA00022737"/>
    </source>
</evidence>
<dbReference type="Pfam" id="PF09409">
    <property type="entry name" value="PUB"/>
    <property type="match status" value="1"/>
</dbReference>
<evidence type="ECO:0000256" key="2">
    <source>
        <dbReference type="SAM" id="Coils"/>
    </source>
</evidence>
<organism evidence="6 7">
    <name type="scientific">Chrysochromulina tobinii</name>
    <dbReference type="NCBI Taxonomy" id="1460289"/>
    <lineage>
        <taxon>Eukaryota</taxon>
        <taxon>Haptista</taxon>
        <taxon>Haptophyta</taxon>
        <taxon>Prymnesiophyceae</taxon>
        <taxon>Prymnesiales</taxon>
        <taxon>Chrysochromulinaceae</taxon>
        <taxon>Chrysochromulina</taxon>
    </lineage>
</organism>
<sequence length="600" mass="66158">MPPSEVDLSDLDAVVELFRTFTVEEFVMVLVVVLPLITLVFALLRESLMCCLRLQCIEDLLKRIEVSAELAAMDGSVRRAVRASSPKPGDSDEPGRAGYRPSPMSRKRNANVASMSHSMITAETKAAASKVDDRGKNKAGLGTTIARVEAPRQASKYASKSSRASVARVDKRGGKATLVYPGDGVYEGEYVDGRKEGRGKFWYVFGSVYEGQWLNDEKHGKGKEMYNDGATYDGRFHEGARHGAGVLTYANRDVYDGEWDMDVKQGYGTFRWAAGTVYEGEWQSGVMHGYADGKRNGRGVYRFLDGSFFEGEYRDGVVEGRGTFTFADGSAEALRKDDDDASPPAQNLSLPPADSTAIKLRKSSLIGVMTWEAMLEKLDLNSKHDYTTCVETILKMLANVLASPSDPKYRKIRVSNPNFVAKVLSAKGAPECFQLAGFTETIEAGFLVLPEGADLVHVQRALDALNSHAEGRAQAEEKKRKLELERAARAREERSRKARDERPSEIISEMDMAMMAQHEHRVRDEDEAMVEAIESYFEEHPERRGGRALDSYSIERQVPGPGHSVVASVCASAGTAYYDYRATMTRGAGGAWAVLKVEEA</sequence>
<dbReference type="InterPro" id="IPR003409">
    <property type="entry name" value="MORN"/>
</dbReference>
<dbReference type="PANTHER" id="PTHR43215:SF14">
    <property type="entry name" value="RADIAL SPOKE HEAD 1 HOMOLOG"/>
    <property type="match status" value="1"/>
</dbReference>
<evidence type="ECO:0000313" key="7">
    <source>
        <dbReference type="Proteomes" id="UP000037460"/>
    </source>
</evidence>
<dbReference type="SMART" id="SM00698">
    <property type="entry name" value="MORN"/>
    <property type="match status" value="6"/>
</dbReference>
<evidence type="ECO:0000256" key="4">
    <source>
        <dbReference type="SAM" id="Phobius"/>
    </source>
</evidence>
<keyword evidence="2" id="KW-0175">Coiled coil</keyword>
<accession>A0A0M0K3Z2</accession>
<feature type="coiled-coil region" evidence="2">
    <location>
        <begin position="465"/>
        <end position="501"/>
    </location>
</feature>
<dbReference type="Gene3D" id="1.20.58.2190">
    <property type="match status" value="1"/>
</dbReference>
<dbReference type="SUPFAM" id="SSF82185">
    <property type="entry name" value="Histone H3 K4-specific methyltransferase SET7/9 N-terminal domain"/>
    <property type="match status" value="2"/>
</dbReference>
<proteinExistence type="predicted"/>